<reference evidence="1 2" key="1">
    <citation type="journal article" date="2020" name="Syst. Appl. Microbiol.">
        <title>Arthrospiribacter ruber gen. nov., sp. nov., a novel bacterium isolated from Arthrospira cultures.</title>
        <authorList>
            <person name="Waleron M."/>
            <person name="Misztak A."/>
            <person name="Waleron M.M."/>
            <person name="Furmaniak M."/>
            <person name="Mrozik A."/>
            <person name="Waleron K."/>
        </authorList>
    </citation>
    <scope>NUCLEOTIDE SEQUENCE [LARGE SCALE GENOMIC DNA]</scope>
    <source>
        <strain evidence="1 2">DPMB0001</strain>
    </source>
</reference>
<protein>
    <recommendedName>
        <fullName evidence="3">C-terminal domain of CHU protein family protein</fullName>
    </recommendedName>
</protein>
<dbReference type="EMBL" id="RPHB01000002">
    <property type="protein sequence ID" value="MBW3467177.1"/>
    <property type="molecule type" value="Genomic_DNA"/>
</dbReference>
<evidence type="ECO:0000313" key="1">
    <source>
        <dbReference type="EMBL" id="MBW3467177.1"/>
    </source>
</evidence>
<dbReference type="RefSeq" id="WP_219287400.1">
    <property type="nucleotide sequence ID" value="NZ_RPHB01000002.1"/>
</dbReference>
<evidence type="ECO:0000313" key="2">
    <source>
        <dbReference type="Proteomes" id="UP000727490"/>
    </source>
</evidence>
<comment type="caution">
    <text evidence="1">The sequence shown here is derived from an EMBL/GenBank/DDBJ whole genome shotgun (WGS) entry which is preliminary data.</text>
</comment>
<dbReference type="Proteomes" id="UP000727490">
    <property type="component" value="Unassembled WGS sequence"/>
</dbReference>
<sequence>MKSLINSITLQLIFTIIFALTCSLGIQKSFSQGFNNNEWIFGYCGSGQQNSYISFGKGDEPTVRTLPGTIVIGSENSNTDNNAVIVDPITGQVLFYTNGVLVYNYDNIPIQGAPNGVNGQTDARQSVAIGTLDFDPDGDRLFYLFYITPGGQLQYSVVDMNAPGGATGNQPPLGEVIELNQNISNASGAIAVVKSANSSSYLLSFEGGQLVSRQLEETQGQFTETDNAALGFTPKAIIYNEGLGKIILIPENEGDDLVVMDFDTSSGSFGSPETVSQSGGAEDIEGAAFSPDGTFLYFSRGNELLRVPVNELSAEPELIPLENDVFKIYDIKTGPDGRLYYIYEEVEGGPQLVGRVDNPDEEEILEIELNEDPFNGTDFCGRVFPQFAPNQDVGPDVDFTWEPEIPCANNPIQLTSQITPENYRPVSFEWSFNPPLTDEDGEPIDIDFNQEHLLIPEEAAQGESIEVTLTVTFADGSTRTIPKTINLLENDLEADFSAQDTTVCEGACVDIGSMLEVQQGGGQGGENPNIGGPGGGGNYEYFWSNRRAEGWVTDQNNCVDLPGLYWVLVREQGSECYAYAEVRVKIWDLPDQSNNIWYFGDGAGLDFNIDPDNPDLPVPRPVSHPNNIPAGTTTISDETGQVLFYTDGETVWDLNGDPMENGDNIGGSNQAAESVIAVPIPQQETVFYVFTTQRAADGSSRVKYSVIDIKADNPTGVGNVVSKGNFLFSPSTEQSAALASGDTTWVLFHELGNNTFRSYPVTQFGIGRPVFSSVGSTHGFNTGVGTMKFSPDGSQVAVTVQDGACSRLEIFDFDQGTGRLSEYALLDLGCNNEDIYGVEFSNDGSRVFVSYLGGGGKIEEFLIKTPEMVRDPDDPDAEDPDLACAQCFNSANSRAERENCILNSPIRNTLSTDGPFGAVQIGPDGQIYVARPGQSSVGQINAGVNCFDSNYREDGVNLVAGTSSNLGLPAFVQQSGSSIPEPALAGPERICLDPDEGGIGLFEGGGEPDIDAYFWTIQHEDGEFELQNFGGLGEDFQELEHPFSREGLFTVTLRVDRCDEVGYFEESMEVLVVAPPELTLPDDVVLCADSPVELTAIEGYDPEEGLYDFEWRNAAGQAFGDRDSNTITVTEESIYTVTVSYRIPEGAEGELFDVCPASKEVFVGPAFDFDLNQSAEEVCYDEELVVFAPNTPLEGEWFYEVQGSGNRVSLGRFFELELEPVTLPSPGVYDIIFVGEDPIIEDCLFEKRAELTVYALPAVEILVLTDADDCDTPNGSFELTALTDIDRLEIPELNFVQSNISAGEVLPVFSDLEPGLYTLLLEGEFGCEFIQTAVIQNLNPPAEIEGFTVIAEDEECEPGGVTDGRLLVQFPNGPASGGYLAVRQDTGEEFTGVFSNEMEVIINVPAGTYALEITDEDGCDIPADGLYIVNEKQQAEFSVPSNVEACEVFEFAPSSPDPDLGYRLEDEFGNLVNSSDGTNYQITQSGTYTITAISSDPDICDRSRQMVININPGIVFSLNDPEDDCDRGVFYSLDLNGLAPADVRIFWKNESGDILSRNPIFFPAATGNYTVEVQPAAGGLCPPSAIDFNVTDLGGPLDISLEALPFCGEDVFTIVSILGDLEGSLEINWYRLSGSSRTLLPQFFMEADITVLEAGLYQVEIVNDFGCVVAREQIQIIRSEAVAPVLEDSYTICALENVVFELDPGEYQNYSWRLNGQEIADTPTFIPTEEGIYELFVFDDAGCEFTITFEVIEDCALRVIFPNGMRPSDPDRLFVLFANDFIDEVEVLIYNRWGELIYYCQNENVPGEEPICTWDGLVKGQVVPIGTYPVMVRYRSNNQNLTQTITRSITVIE</sequence>
<proteinExistence type="predicted"/>
<organism evidence="1 2">
    <name type="scientific">Arthrospiribacter ruber</name>
    <dbReference type="NCBI Taxonomy" id="2487934"/>
    <lineage>
        <taxon>Bacteria</taxon>
        <taxon>Pseudomonadati</taxon>
        <taxon>Bacteroidota</taxon>
        <taxon>Cytophagia</taxon>
        <taxon>Cytophagales</taxon>
        <taxon>Cyclobacteriaceae</taxon>
        <taxon>Arthrospiribacter</taxon>
    </lineage>
</organism>
<accession>A0A951IW68</accession>
<gene>
    <name evidence="1" type="ORF">EGN73_05050</name>
</gene>
<name>A0A951IW68_9BACT</name>
<evidence type="ECO:0008006" key="3">
    <source>
        <dbReference type="Google" id="ProtNLM"/>
    </source>
</evidence>
<keyword evidence="2" id="KW-1185">Reference proteome</keyword>